<dbReference type="Proteomes" id="UP000036458">
    <property type="component" value="Chromosome"/>
</dbReference>
<evidence type="ECO:0000313" key="3">
    <source>
        <dbReference type="EMBL" id="AKQ45299.1"/>
    </source>
</evidence>
<keyword evidence="2" id="KW-0472">Membrane</keyword>
<gene>
    <name evidence="3" type="ORF">TH63_06065</name>
</gene>
<dbReference type="KEGG" id="ruf:TH63_06065"/>
<accession>A0A0H4VNI3</accession>
<dbReference type="PATRIC" id="fig|1379910.4.peg.1323"/>
<evidence type="ECO:0000256" key="1">
    <source>
        <dbReference type="SAM" id="Coils"/>
    </source>
</evidence>
<evidence type="ECO:0000313" key="4">
    <source>
        <dbReference type="Proteomes" id="UP000036458"/>
    </source>
</evidence>
<protein>
    <recommendedName>
        <fullName evidence="5">Chromosome segregation protein SMC</fullName>
    </recommendedName>
</protein>
<evidence type="ECO:0000256" key="2">
    <source>
        <dbReference type="SAM" id="Phobius"/>
    </source>
</evidence>
<dbReference type="STRING" id="1379910.TH63_06065"/>
<organism evidence="3 4">
    <name type="scientific">Rufibacter radiotolerans</name>
    <dbReference type="NCBI Taxonomy" id="1379910"/>
    <lineage>
        <taxon>Bacteria</taxon>
        <taxon>Pseudomonadati</taxon>
        <taxon>Bacteroidota</taxon>
        <taxon>Cytophagia</taxon>
        <taxon>Cytophagales</taxon>
        <taxon>Hymenobacteraceae</taxon>
        <taxon>Rufibacter</taxon>
    </lineage>
</organism>
<dbReference type="EMBL" id="CP010777">
    <property type="protein sequence ID" value="AKQ45299.1"/>
    <property type="molecule type" value="Genomic_DNA"/>
</dbReference>
<evidence type="ECO:0008006" key="5">
    <source>
        <dbReference type="Google" id="ProtNLM"/>
    </source>
</evidence>
<proteinExistence type="predicted"/>
<keyword evidence="1" id="KW-0175">Coiled coil</keyword>
<keyword evidence="2" id="KW-1133">Transmembrane helix</keyword>
<dbReference type="RefSeq" id="WP_048920165.1">
    <property type="nucleotide sequence ID" value="NZ_CP010777.1"/>
</dbReference>
<keyword evidence="4" id="KW-1185">Reference proteome</keyword>
<name>A0A0H4VNI3_9BACT</name>
<sequence length="321" mass="36290">MANDTLEKESNRTPEKDSNRKLLVVGLIIVLLSINGILIYMQQQKTQENEEQKEIIKVKSTELENQIKVYETLKADFERQSAELKSMGLTNDSLESRIAAINSDLAQLRAFRNSSFTVADQKRFQLRAQNLEMALQKKDEEVAKLQTDNEELFTEVKGLKTTQNKLSDSIVSLATNNTALSEKVALASKLEAQNLAVSILNDRGKEKTDDEEEYKAKRVDKIKLTFKLGKNEVAAKENKEILMRLIEPDGSALYNLATGSGTFEYEGKEQFYTAKRDIVFDNTNQQVTFIYSKGAPFKTGKHTVELYTEGYLIGTTSFTLK</sequence>
<reference evidence="3 4" key="1">
    <citation type="submission" date="2015-01" db="EMBL/GenBank/DDBJ databases">
        <title>Rufibacter sp./DG31D/ whole genome sequencing.</title>
        <authorList>
            <person name="Kim M.K."/>
            <person name="Srinivasan S."/>
            <person name="Lee J.-J."/>
        </authorList>
    </citation>
    <scope>NUCLEOTIDE SEQUENCE [LARGE SCALE GENOMIC DNA]</scope>
    <source>
        <strain evidence="3 4">DG31D</strain>
    </source>
</reference>
<dbReference type="OrthoDB" id="848185at2"/>
<feature type="transmembrane region" description="Helical" evidence="2">
    <location>
        <begin position="21"/>
        <end position="41"/>
    </location>
</feature>
<dbReference type="AlphaFoldDB" id="A0A0H4VNI3"/>
<keyword evidence="2" id="KW-0812">Transmembrane</keyword>
<feature type="coiled-coil region" evidence="1">
    <location>
        <begin position="121"/>
        <end position="162"/>
    </location>
</feature>